<keyword evidence="9" id="KW-1185">Reference proteome</keyword>
<organism evidence="8 9">
    <name type="scientific">Mycobacterium simiae</name>
    <name type="common">Mycobacterium habana</name>
    <dbReference type="NCBI Taxonomy" id="1784"/>
    <lineage>
        <taxon>Bacteria</taxon>
        <taxon>Bacillati</taxon>
        <taxon>Actinomycetota</taxon>
        <taxon>Actinomycetes</taxon>
        <taxon>Mycobacteriales</taxon>
        <taxon>Mycobacteriaceae</taxon>
        <taxon>Mycobacterium</taxon>
        <taxon>Mycobacterium simiae complex</taxon>
    </lineage>
</organism>
<dbReference type="RefSeq" id="WP_149653204.1">
    <property type="nucleotide sequence ID" value="NZ_VTZN01000026.1"/>
</dbReference>
<keyword evidence="4 5" id="KW-0443">Lipid metabolism</keyword>
<dbReference type="Pfam" id="PF00027">
    <property type="entry name" value="cNMP_binding"/>
    <property type="match status" value="1"/>
</dbReference>
<evidence type="ECO:0000256" key="3">
    <source>
        <dbReference type="ARBA" id="ARBA00022963"/>
    </source>
</evidence>
<dbReference type="PROSITE" id="PS00889">
    <property type="entry name" value="CNMP_BINDING_2"/>
    <property type="match status" value="1"/>
</dbReference>
<feature type="short sequence motif" description="DGA/G" evidence="5">
    <location>
        <begin position="456"/>
        <end position="458"/>
    </location>
</feature>
<proteinExistence type="inferred from homology"/>
<dbReference type="PANTHER" id="PTHR14226:SF29">
    <property type="entry name" value="NEUROPATHY TARGET ESTERASE SWS"/>
    <property type="match status" value="1"/>
</dbReference>
<dbReference type="GO" id="GO:0046470">
    <property type="term" value="P:phosphatidylcholine metabolic process"/>
    <property type="evidence" value="ECO:0007669"/>
    <property type="project" value="InterPro"/>
</dbReference>
<feature type="active site" description="Proton acceptor" evidence="5">
    <location>
        <position position="456"/>
    </location>
</feature>
<gene>
    <name evidence="8" type="ORF">F0Q45_06715</name>
</gene>
<dbReference type="OrthoDB" id="7375466at2"/>
<dbReference type="InterPro" id="IPR002641">
    <property type="entry name" value="PNPLA_dom"/>
</dbReference>
<dbReference type="PROSITE" id="PS01237">
    <property type="entry name" value="UPF0028"/>
    <property type="match status" value="1"/>
</dbReference>
<dbReference type="GO" id="GO:0004622">
    <property type="term" value="F:phosphatidylcholine lysophospholipase activity"/>
    <property type="evidence" value="ECO:0007669"/>
    <property type="project" value="InterPro"/>
</dbReference>
<name>A0A5B1BQJ1_MYCSI</name>
<dbReference type="SMART" id="SM00100">
    <property type="entry name" value="cNMP"/>
    <property type="match status" value="1"/>
</dbReference>
<dbReference type="Proteomes" id="UP000324701">
    <property type="component" value="Unassembled WGS sequence"/>
</dbReference>
<dbReference type="PROSITE" id="PS50042">
    <property type="entry name" value="CNMP_BINDING_3"/>
    <property type="match status" value="1"/>
</dbReference>
<dbReference type="CDD" id="cd00038">
    <property type="entry name" value="CAP_ED"/>
    <property type="match status" value="1"/>
</dbReference>
<dbReference type="Pfam" id="PF01734">
    <property type="entry name" value="Patatin"/>
    <property type="match status" value="1"/>
</dbReference>
<dbReference type="InterPro" id="IPR050301">
    <property type="entry name" value="NTE"/>
</dbReference>
<dbReference type="Gene3D" id="3.40.1090.10">
    <property type="entry name" value="Cytosolic phospholipase A2 catalytic domain"/>
    <property type="match status" value="2"/>
</dbReference>
<dbReference type="InterPro" id="IPR014710">
    <property type="entry name" value="RmlC-like_jellyroll"/>
</dbReference>
<evidence type="ECO:0000256" key="4">
    <source>
        <dbReference type="ARBA" id="ARBA00023098"/>
    </source>
</evidence>
<evidence type="ECO:0000256" key="2">
    <source>
        <dbReference type="ARBA" id="ARBA00022801"/>
    </source>
</evidence>
<dbReference type="InterPro" id="IPR018490">
    <property type="entry name" value="cNMP-bd_dom_sf"/>
</dbReference>
<keyword evidence="2 5" id="KW-0378">Hydrolase</keyword>
<feature type="short sequence motif" description="GXGXXG" evidence="5">
    <location>
        <begin position="313"/>
        <end position="318"/>
    </location>
</feature>
<dbReference type="PROSITE" id="PS51635">
    <property type="entry name" value="PNPLA"/>
    <property type="match status" value="1"/>
</dbReference>
<dbReference type="InterPro" id="IPR001423">
    <property type="entry name" value="LysoPLipase_patatin_CS"/>
</dbReference>
<evidence type="ECO:0000313" key="9">
    <source>
        <dbReference type="Proteomes" id="UP000324701"/>
    </source>
</evidence>
<dbReference type="GO" id="GO:0016042">
    <property type="term" value="P:lipid catabolic process"/>
    <property type="evidence" value="ECO:0007669"/>
    <property type="project" value="UniProtKB-UniRule"/>
</dbReference>
<dbReference type="PANTHER" id="PTHR14226">
    <property type="entry name" value="NEUROPATHY TARGET ESTERASE/SWISS CHEESE D.MELANOGASTER"/>
    <property type="match status" value="1"/>
</dbReference>
<dbReference type="EMBL" id="VTZN01000026">
    <property type="protein sequence ID" value="KAA1250967.1"/>
    <property type="molecule type" value="Genomic_DNA"/>
</dbReference>
<reference evidence="8 9" key="1">
    <citation type="submission" date="2019-09" db="EMBL/GenBank/DDBJ databases">
        <title>Report of infection by Mycobacterium simiae a patient suffering from pulmonary tuberculosis.</title>
        <authorList>
            <person name="Mohanty P.S."/>
            <person name="Bansal A.K."/>
            <person name="Singh H."/>
            <person name="Sharma S."/>
            <person name="Patil S.A."/>
            <person name="Upadhaya P."/>
            <person name="Singh P.K."/>
            <person name="Kumar D."/>
            <person name="Kumar S."/>
            <person name="Singh R.K."/>
            <person name="Chaudhary B."/>
        </authorList>
    </citation>
    <scope>NUCLEOTIDE SEQUENCE [LARGE SCALE GENOMIC DNA]</scope>
    <source>
        <strain evidence="8 9">JAL-560-SIM</strain>
    </source>
</reference>
<evidence type="ECO:0000256" key="5">
    <source>
        <dbReference type="PROSITE-ProRule" id="PRU01161"/>
    </source>
</evidence>
<evidence type="ECO:0000313" key="8">
    <source>
        <dbReference type="EMBL" id="KAA1250967.1"/>
    </source>
</evidence>
<evidence type="ECO:0000256" key="1">
    <source>
        <dbReference type="ARBA" id="ARBA00006636"/>
    </source>
</evidence>
<dbReference type="InterPro" id="IPR000595">
    <property type="entry name" value="cNMP-bd_dom"/>
</dbReference>
<keyword evidence="3 5" id="KW-0442">Lipid degradation</keyword>
<dbReference type="Gene3D" id="2.60.120.10">
    <property type="entry name" value="Jelly Rolls"/>
    <property type="match status" value="1"/>
</dbReference>
<accession>A0A5B1BQJ1</accession>
<feature type="short sequence motif" description="GXSXG" evidence="5">
    <location>
        <begin position="340"/>
        <end position="344"/>
    </location>
</feature>
<dbReference type="SUPFAM" id="SSF51206">
    <property type="entry name" value="cAMP-binding domain-like"/>
    <property type="match status" value="1"/>
</dbReference>
<comment type="similarity">
    <text evidence="1">Belongs to the NTE family.</text>
</comment>
<evidence type="ECO:0000259" key="6">
    <source>
        <dbReference type="PROSITE" id="PS50042"/>
    </source>
</evidence>
<sequence>MTTIRQCPKTAGADERNALRSLPMLGEIDDEQLDLLSSAVERRHIHANEWLFHWGEPSDSIYIVDSGRFAAVAPDGHVIAEMASGDSIGELGVIADATRSAGVRALRDGVVWRIAADMFTKVLATTPQLQSTMLQAMARTLRKSRSQPASRRPRVIGVLSTGDDTAAPIVETIATELGSHGRTAVVAPPPDTTAEVGNYADLVRDFSETLDRAERSNAWVLLVADRGSGELWRRYVVTQCDRLVVLANQTHPPEVVNSLAAHGPIHLITCTAGPDPSWWDLLQPVSHHPFTSSGIGALARRIAGRSLGLVMAGGGARGLAHFGVYEELTKAGVVVDRFGGTSAGAIAAAAFAMGMDAEDATAAARTFIAQSSPLSDYTIPAIALTRGGRIGRLLEGFFGSTMIEHLPTGFFSVSADMVTGDQIVHRRGSVSVAVRASISIPGLVPPVQHGEQLLVDGGLMNNLPADVMCADPDGEVICVDLRRTFAPSKGFGLLPAIFQPPGIVRRLVTGTDVALPPLQETLLRAFDLAASTANLRDLPRTAAIIEPDVTTIGPLDFKKIDAALDAGRIAARTALEAQPNLVG</sequence>
<protein>
    <submittedName>
        <fullName evidence="8">Cyclic nucleotide-binding domain-containing protein</fullName>
    </submittedName>
</protein>
<dbReference type="SUPFAM" id="SSF52151">
    <property type="entry name" value="FabD/lysophospholipase-like"/>
    <property type="match status" value="1"/>
</dbReference>
<comment type="caution">
    <text evidence="8">The sequence shown here is derived from an EMBL/GenBank/DDBJ whole genome shotgun (WGS) entry which is preliminary data.</text>
</comment>
<feature type="domain" description="PNPLA" evidence="7">
    <location>
        <begin position="309"/>
        <end position="469"/>
    </location>
</feature>
<dbReference type="InterPro" id="IPR016035">
    <property type="entry name" value="Acyl_Trfase/lysoPLipase"/>
</dbReference>
<dbReference type="AlphaFoldDB" id="A0A5B1BQJ1"/>
<feature type="active site" description="Nucleophile" evidence="5">
    <location>
        <position position="342"/>
    </location>
</feature>
<dbReference type="InterPro" id="IPR018488">
    <property type="entry name" value="cNMP-bd_CS"/>
</dbReference>
<feature type="domain" description="Cyclic nucleotide-binding" evidence="6">
    <location>
        <begin position="24"/>
        <end position="140"/>
    </location>
</feature>
<evidence type="ECO:0000259" key="7">
    <source>
        <dbReference type="PROSITE" id="PS51635"/>
    </source>
</evidence>